<proteinExistence type="predicted"/>
<dbReference type="InterPro" id="IPR011051">
    <property type="entry name" value="RmlC_Cupin_sf"/>
</dbReference>
<dbReference type="InterPro" id="IPR052044">
    <property type="entry name" value="PKS_Associated_Protein"/>
</dbReference>
<dbReference type="PANTHER" id="PTHR36114:SF1">
    <property type="entry name" value="16.7 KDA PROTEIN IN WHIE LOCUS"/>
    <property type="match status" value="1"/>
</dbReference>
<feature type="domain" description="Cupin type-2" evidence="1">
    <location>
        <begin position="39"/>
        <end position="89"/>
    </location>
</feature>
<dbReference type="OMA" id="DYWNPRI"/>
<dbReference type="Gene3D" id="2.60.120.10">
    <property type="entry name" value="Jelly Rolls"/>
    <property type="match status" value="1"/>
</dbReference>
<dbReference type="InterPro" id="IPR014710">
    <property type="entry name" value="RmlC-like_jellyroll"/>
</dbReference>
<dbReference type="AlphaFoldDB" id="A0A179I820"/>
<dbReference type="SUPFAM" id="SSF51182">
    <property type="entry name" value="RmlC-like cupins"/>
    <property type="match status" value="1"/>
</dbReference>
<evidence type="ECO:0000313" key="3">
    <source>
        <dbReference type="Proteomes" id="UP000243081"/>
    </source>
</evidence>
<name>A0A179I820_CORDF</name>
<reference evidence="2 3" key="1">
    <citation type="submission" date="2016-03" db="EMBL/GenBank/DDBJ databases">
        <title>Fine-scale spatial genetic structure of a fungal parasite of coffee scale insects.</title>
        <authorList>
            <person name="Jackson D."/>
            <person name="Zemenick K.A."/>
            <person name="Malloure B."/>
            <person name="Quandt C.A."/>
            <person name="James T.Y."/>
        </authorList>
    </citation>
    <scope>NUCLEOTIDE SEQUENCE [LARGE SCALE GENOMIC DNA]</scope>
    <source>
        <strain evidence="2 3">UM487</strain>
    </source>
</reference>
<dbReference type="InterPro" id="IPR013096">
    <property type="entry name" value="Cupin_2"/>
</dbReference>
<accession>A0A179I820</accession>
<dbReference type="Pfam" id="PF07883">
    <property type="entry name" value="Cupin_2"/>
    <property type="match status" value="1"/>
</dbReference>
<dbReference type="CDD" id="cd02226">
    <property type="entry name" value="cupin_YdbB-like"/>
    <property type="match status" value="1"/>
</dbReference>
<sequence length="124" mass="13415">MSTSIPKSFSAITGTWAPHLVGSVNGQHVKIAKIDGPFVLHSHPASDELFYVLSGRLTLTFEDRDDVVMDPGDMYVVPRGVRHCPVADKAQIMLVEAADTINTGDPPASERTRAVNTRFARGLA</sequence>
<organism evidence="2 3">
    <name type="scientific">Cordyceps confragosa</name>
    <name type="common">Lecanicillium lecanii</name>
    <dbReference type="NCBI Taxonomy" id="2714763"/>
    <lineage>
        <taxon>Eukaryota</taxon>
        <taxon>Fungi</taxon>
        <taxon>Dikarya</taxon>
        <taxon>Ascomycota</taxon>
        <taxon>Pezizomycotina</taxon>
        <taxon>Sordariomycetes</taxon>
        <taxon>Hypocreomycetidae</taxon>
        <taxon>Hypocreales</taxon>
        <taxon>Cordycipitaceae</taxon>
        <taxon>Akanthomyces</taxon>
    </lineage>
</organism>
<dbReference type="PANTHER" id="PTHR36114">
    <property type="entry name" value="16.7 KDA PROTEIN IN WHIE LOCUS"/>
    <property type="match status" value="1"/>
</dbReference>
<dbReference type="Proteomes" id="UP000243081">
    <property type="component" value="Unassembled WGS sequence"/>
</dbReference>
<comment type="caution">
    <text evidence="2">The sequence shown here is derived from an EMBL/GenBank/DDBJ whole genome shotgun (WGS) entry which is preliminary data.</text>
</comment>
<evidence type="ECO:0000259" key="1">
    <source>
        <dbReference type="Pfam" id="PF07883"/>
    </source>
</evidence>
<dbReference type="EMBL" id="LUKN01002601">
    <property type="protein sequence ID" value="OAQ98807.1"/>
    <property type="molecule type" value="Genomic_DNA"/>
</dbReference>
<keyword evidence="3" id="KW-1185">Reference proteome</keyword>
<protein>
    <recommendedName>
        <fullName evidence="1">Cupin type-2 domain-containing protein</fullName>
    </recommendedName>
</protein>
<evidence type="ECO:0000313" key="2">
    <source>
        <dbReference type="EMBL" id="OAQ98807.1"/>
    </source>
</evidence>
<gene>
    <name evidence="2" type="ORF">LLEC1_06908</name>
</gene>
<dbReference type="OrthoDB" id="204928at2759"/>